<reference evidence="1" key="1">
    <citation type="submission" date="2017-04" db="EMBL/GenBank/DDBJ databases">
        <title>Unveiling RNA virosphere associated with marine microorganisms.</title>
        <authorList>
            <person name="Urayama S."/>
            <person name="Takaki Y."/>
            <person name="Nishi S."/>
            <person name="Yoshida Y."/>
            <person name="Deguchi S."/>
            <person name="Takai K."/>
            <person name="Nunoura T."/>
        </authorList>
    </citation>
    <scope>NUCLEOTIDE SEQUENCE</scope>
</reference>
<comment type="caution">
    <text evidence="1">The sequence shown here is derived from an EMBL/GenBank/DDBJ whole genome shotgun (WGS) entry which is preliminary data.</text>
</comment>
<proteinExistence type="predicted"/>
<dbReference type="AlphaFoldDB" id="A0A2V0RAF6"/>
<accession>A0A2V0RAF6</accession>
<protein>
    <submittedName>
        <fullName evidence="1">Uncharacterized protein</fullName>
    </submittedName>
</protein>
<organism evidence="1">
    <name type="scientific">viral metagenome</name>
    <dbReference type="NCBI Taxonomy" id="1070528"/>
    <lineage>
        <taxon>unclassified sequences</taxon>
        <taxon>metagenomes</taxon>
        <taxon>organismal metagenomes</taxon>
    </lineage>
</organism>
<sequence>MAVMAEELGVFAQPCTFIVKILDQPQPGSFTFKVASKPSAKAPFYRRNCVVEEPVNVELCIGFVPKPIQEKATKITNAQATDANSIFVLAGLYLITDGELEDTFMTGAELEELRDSAAPILMADMPEAESASAGGSDPVEASKLAKQCPPSRVGTVHPSANVQCDDGSRQCVCGSVFGTQEAYARHMADVGHFTATDYIVFVTDNPGLNCVPWPPTASPADGYACVVKLQSHRRLADYIVCEGAVLDEIRRATAGFESKPFVCQSDSISSAVAAYTKVCAEAHIDGIRERKKG</sequence>
<evidence type="ECO:0000313" key="1">
    <source>
        <dbReference type="EMBL" id="GBH22067.1"/>
    </source>
</evidence>
<name>A0A2V0RAF6_9ZZZZ</name>
<dbReference type="EMBL" id="BDQA01000590">
    <property type="protein sequence ID" value="GBH22067.1"/>
    <property type="molecule type" value="Genomic_RNA"/>
</dbReference>